<comment type="caution">
    <text evidence="2">The sequence shown here is derived from an EMBL/GenBank/DDBJ whole genome shotgun (WGS) entry which is preliminary data.</text>
</comment>
<name>A0A9N9P8N7_9GLOM</name>
<reference evidence="2" key="1">
    <citation type="submission" date="2021-06" db="EMBL/GenBank/DDBJ databases">
        <authorList>
            <person name="Kallberg Y."/>
            <person name="Tangrot J."/>
            <person name="Rosling A."/>
        </authorList>
    </citation>
    <scope>NUCLEOTIDE SEQUENCE</scope>
    <source>
        <strain evidence="2">MA453B</strain>
    </source>
</reference>
<dbReference type="AlphaFoldDB" id="A0A9N9P8N7"/>
<keyword evidence="3" id="KW-1185">Reference proteome</keyword>
<evidence type="ECO:0000313" key="2">
    <source>
        <dbReference type="EMBL" id="CAG8793406.1"/>
    </source>
</evidence>
<evidence type="ECO:0000256" key="1">
    <source>
        <dbReference type="SAM" id="MobiDB-lite"/>
    </source>
</evidence>
<gene>
    <name evidence="2" type="ORF">DERYTH_LOCUS21877</name>
</gene>
<feature type="compositionally biased region" description="Low complexity" evidence="1">
    <location>
        <begin position="123"/>
        <end position="133"/>
    </location>
</feature>
<proteinExistence type="predicted"/>
<organism evidence="2 3">
    <name type="scientific">Dentiscutata erythropus</name>
    <dbReference type="NCBI Taxonomy" id="1348616"/>
    <lineage>
        <taxon>Eukaryota</taxon>
        <taxon>Fungi</taxon>
        <taxon>Fungi incertae sedis</taxon>
        <taxon>Mucoromycota</taxon>
        <taxon>Glomeromycotina</taxon>
        <taxon>Glomeromycetes</taxon>
        <taxon>Diversisporales</taxon>
        <taxon>Gigasporaceae</taxon>
        <taxon>Dentiscutata</taxon>
    </lineage>
</organism>
<feature type="compositionally biased region" description="Polar residues" evidence="1">
    <location>
        <begin position="188"/>
        <end position="199"/>
    </location>
</feature>
<feature type="region of interest" description="Disordered" evidence="1">
    <location>
        <begin position="101"/>
        <end position="199"/>
    </location>
</feature>
<evidence type="ECO:0000313" key="3">
    <source>
        <dbReference type="Proteomes" id="UP000789405"/>
    </source>
</evidence>
<feature type="compositionally biased region" description="Gly residues" evidence="1">
    <location>
        <begin position="104"/>
        <end position="122"/>
    </location>
</feature>
<dbReference type="EMBL" id="CAJVPY010028887">
    <property type="protein sequence ID" value="CAG8793406.1"/>
    <property type="molecule type" value="Genomic_DNA"/>
</dbReference>
<feature type="compositionally biased region" description="Low complexity" evidence="1">
    <location>
        <begin position="141"/>
        <end position="171"/>
    </location>
</feature>
<dbReference type="OrthoDB" id="10585258at2759"/>
<protein>
    <submittedName>
        <fullName evidence="2">17955_t:CDS:1</fullName>
    </submittedName>
</protein>
<accession>A0A9N9P8N7</accession>
<sequence>DKDGNLTNEFLRYGRSIVISYIDKDGDEKELLLTLEDFEYDKTLNYENGSNGKCKISYEENETERGESENIKRTRFDESGDECSNTRDVNGFGGRNMPLIYNGIGDGSSGNSGGNSTGGSSGNTGNPNNPGLNIGSGGNPTSGNTTGPNTGTGNTKGLGNSTGSNTGNPGSNTGGNPGGSNQTGETGTGNPSGNSVSSITPNQKLALDEIFKNLQMNRTNNDDNDLEELRKVSKRLADLLNMENVNKN</sequence>
<feature type="non-terminal residue" evidence="2">
    <location>
        <position position="1"/>
    </location>
</feature>
<dbReference type="Proteomes" id="UP000789405">
    <property type="component" value="Unassembled WGS sequence"/>
</dbReference>